<feature type="compositionally biased region" description="Low complexity" evidence="8">
    <location>
        <begin position="651"/>
        <end position="665"/>
    </location>
</feature>
<evidence type="ECO:0000256" key="7">
    <source>
        <dbReference type="ARBA" id="ARBA00023180"/>
    </source>
</evidence>
<name>A0ABR1CPK5_NECAM</name>
<dbReference type="InterPro" id="IPR011992">
    <property type="entry name" value="EF-hand-dom_pair"/>
</dbReference>
<feature type="chain" id="PRO_5045712266" description="EF-hand domain-containing protein" evidence="9">
    <location>
        <begin position="16"/>
        <end position="992"/>
    </location>
</feature>
<evidence type="ECO:0000256" key="2">
    <source>
        <dbReference type="ARBA" id="ARBA00022525"/>
    </source>
</evidence>
<dbReference type="InterPro" id="IPR019577">
    <property type="entry name" value="SPARC/Testican_Ca-bd-dom"/>
</dbReference>
<protein>
    <recommendedName>
        <fullName evidence="10">EF-hand domain-containing protein</fullName>
    </recommendedName>
</protein>
<evidence type="ECO:0000256" key="1">
    <source>
        <dbReference type="ARBA" id="ARBA00004613"/>
    </source>
</evidence>
<dbReference type="EMBL" id="JAVFWL010000003">
    <property type="protein sequence ID" value="KAK6740284.1"/>
    <property type="molecule type" value="Genomic_DNA"/>
</dbReference>
<feature type="domain" description="EF-hand" evidence="10">
    <location>
        <begin position="520"/>
        <end position="546"/>
    </location>
</feature>
<feature type="region of interest" description="Disordered" evidence="8">
    <location>
        <begin position="967"/>
        <end position="992"/>
    </location>
</feature>
<dbReference type="Gene3D" id="1.10.238.10">
    <property type="entry name" value="EF-hand"/>
    <property type="match status" value="5"/>
</dbReference>
<gene>
    <name evidence="11" type="primary">Necator_chrIII.g9400</name>
    <name evidence="11" type="ORF">RB195_008635</name>
</gene>
<feature type="compositionally biased region" description="Acidic residues" evidence="8">
    <location>
        <begin position="896"/>
        <end position="905"/>
    </location>
</feature>
<feature type="region of interest" description="Disordered" evidence="8">
    <location>
        <begin position="66"/>
        <end position="99"/>
    </location>
</feature>
<dbReference type="SMART" id="SM00054">
    <property type="entry name" value="EFh"/>
    <property type="match status" value="10"/>
</dbReference>
<accession>A0ABR1CPK5</accession>
<feature type="compositionally biased region" description="Low complexity" evidence="8">
    <location>
        <begin position="615"/>
        <end position="639"/>
    </location>
</feature>
<comment type="subcellular location">
    <subcellularLocation>
        <location evidence="1">Secreted</location>
    </subcellularLocation>
</comment>
<keyword evidence="7" id="KW-0325">Glycoprotein</keyword>
<dbReference type="InterPro" id="IPR002048">
    <property type="entry name" value="EF_hand_dom"/>
</dbReference>
<feature type="compositionally biased region" description="Basic residues" evidence="8">
    <location>
        <begin position="640"/>
        <end position="650"/>
    </location>
</feature>
<keyword evidence="12" id="KW-1185">Reference proteome</keyword>
<sequence length="992" mass="110111">MRLLVLLVVLESAVGAPRQTRQAPSFDPTKPIQGAFFISGDPQQQFNIPPNFRFPQRQLPVNRPPMVPLPTAEPPTPTPTPTPIGDGEATPTTTPTPTAPHVIPEAEPQQQADVGPTAAALPSPIASAAVDELITTTQASAPTLPVVVDQSTAPAALQPLPIDPNLPPVDKTVDLDGDGRLSLSEVQYAAFVHHGLSSTVVQGMFNEVDHNKDGFLNSAEFNDIRSLVLEKAENAALRYMQSVDTDKNKMLSLQEAQAYILKEHGIGMRDVERVWKLVVPDTTIEMDAQQFSKLRRRIRGMTIRLARQIMKIADINGDGHISMDEAQGIAFEQEGIGAGDVAEMFASVDDNNDGELNAPEFADFERIVRARAVETSKKALRVVDTDGSNTLTMDEAKRIAFEHYGFDENTLTPFFDQADENEDGHLDAVEFAGFRSVIRSKAVRNAVEIMKEIDLDGDGYVNIAEAEEKTRREDDMEPQETAALFHIADQNKSGKLDKVELADFIRLVRLSAIRFATDHFKEFDANRDRLVTVDELAQLIETKYHVPFEITREFFAKVDVDGSGDLIPAEIVDFRHEIRKYVAKHPMSFSADVREDRRSAESVEQITVTTTVAPTTTATTTTTSSTTTYTTTTHSTTPIKTRRRSTRRRSTSTTQSPPISTEQSTLTNGIDEFAMEQVSAEARSHPETAPDNEDDSDKPLIRAPKVWKPRRPSSTLSPPITSTLTNAPSTVTRSFTRRPTTTRLTTYSLIYPTTRFWPEIPRSTRKPWTTATTVTTEESTTTTRSKPRRRTTTTTERTTTTEESTTTSTTIAPITTTTHLTTTVTTPSTTTTLAPNGLTTSPNEEFEYEIVEVEVDENGNEIVGGRSESAERATISSIQQVGREQERGDAEKQSEADADNEEEFPENEKQIEKTPGIPTQGNVEEHRQPDEKRQSATAREREERKKLVEEQKRALNLPVDEVVEYVDETTKTPDEIEEATEDDYVDKEADRS</sequence>
<evidence type="ECO:0000256" key="9">
    <source>
        <dbReference type="SAM" id="SignalP"/>
    </source>
</evidence>
<feature type="region of interest" description="Disordered" evidence="8">
    <location>
        <begin position="679"/>
        <end position="739"/>
    </location>
</feature>
<keyword evidence="9" id="KW-0732">Signal</keyword>
<feature type="domain" description="EF-hand" evidence="10">
    <location>
        <begin position="476"/>
        <end position="511"/>
    </location>
</feature>
<feature type="compositionally biased region" description="Basic and acidic residues" evidence="8">
    <location>
        <begin position="883"/>
        <end position="895"/>
    </location>
</feature>
<dbReference type="Proteomes" id="UP001303046">
    <property type="component" value="Unassembled WGS sequence"/>
</dbReference>
<feature type="domain" description="EF-hand" evidence="10">
    <location>
        <begin position="301"/>
        <end position="336"/>
    </location>
</feature>
<feature type="region of interest" description="Disordered" evidence="8">
    <location>
        <begin position="615"/>
        <end position="667"/>
    </location>
</feature>
<feature type="domain" description="EF-hand" evidence="10">
    <location>
        <begin position="371"/>
        <end position="406"/>
    </location>
</feature>
<dbReference type="PANTHER" id="PTHR10827:SF98">
    <property type="entry name" value="45 KDA CALCIUM-BINDING PROTEIN"/>
    <property type="match status" value="1"/>
</dbReference>
<proteinExistence type="predicted"/>
<evidence type="ECO:0000256" key="5">
    <source>
        <dbReference type="ARBA" id="ARBA00022837"/>
    </source>
</evidence>
<keyword evidence="4" id="KW-0677">Repeat</keyword>
<dbReference type="Pfam" id="PF10591">
    <property type="entry name" value="SPARC_Ca_bdg"/>
    <property type="match status" value="1"/>
</dbReference>
<keyword evidence="5" id="KW-0106">Calcium</keyword>
<evidence type="ECO:0000256" key="6">
    <source>
        <dbReference type="ARBA" id="ARBA00023157"/>
    </source>
</evidence>
<evidence type="ECO:0000256" key="3">
    <source>
        <dbReference type="ARBA" id="ARBA00022723"/>
    </source>
</evidence>
<feature type="region of interest" description="Disordered" evidence="8">
    <location>
        <begin position="768"/>
        <end position="809"/>
    </location>
</feature>
<evidence type="ECO:0000313" key="12">
    <source>
        <dbReference type="Proteomes" id="UP001303046"/>
    </source>
</evidence>
<keyword evidence="6" id="KW-1015">Disulfide bond</keyword>
<evidence type="ECO:0000256" key="4">
    <source>
        <dbReference type="ARBA" id="ARBA00022737"/>
    </source>
</evidence>
<dbReference type="SUPFAM" id="SSF47473">
    <property type="entry name" value="EF-hand"/>
    <property type="match status" value="3"/>
</dbReference>
<feature type="signal peptide" evidence="9">
    <location>
        <begin position="1"/>
        <end position="15"/>
    </location>
</feature>
<feature type="compositionally biased region" description="Low complexity" evidence="8">
    <location>
        <begin position="89"/>
        <end position="99"/>
    </location>
</feature>
<evidence type="ECO:0000259" key="10">
    <source>
        <dbReference type="PROSITE" id="PS50222"/>
    </source>
</evidence>
<feature type="domain" description="EF-hand" evidence="10">
    <location>
        <begin position="196"/>
        <end position="231"/>
    </location>
</feature>
<feature type="compositionally biased region" description="Low complexity" evidence="8">
    <location>
        <begin position="712"/>
        <end position="739"/>
    </location>
</feature>
<feature type="compositionally biased region" description="Basic and acidic residues" evidence="8">
    <location>
        <begin position="923"/>
        <end position="953"/>
    </location>
</feature>
<dbReference type="CDD" id="cd00051">
    <property type="entry name" value="EFh"/>
    <property type="match status" value="1"/>
</dbReference>
<dbReference type="InterPro" id="IPR018247">
    <property type="entry name" value="EF_Hand_1_Ca_BS"/>
</dbReference>
<organism evidence="11 12">
    <name type="scientific">Necator americanus</name>
    <name type="common">Human hookworm</name>
    <dbReference type="NCBI Taxonomy" id="51031"/>
    <lineage>
        <taxon>Eukaryota</taxon>
        <taxon>Metazoa</taxon>
        <taxon>Ecdysozoa</taxon>
        <taxon>Nematoda</taxon>
        <taxon>Chromadorea</taxon>
        <taxon>Rhabditida</taxon>
        <taxon>Rhabditina</taxon>
        <taxon>Rhabditomorpha</taxon>
        <taxon>Strongyloidea</taxon>
        <taxon>Ancylostomatidae</taxon>
        <taxon>Bunostominae</taxon>
        <taxon>Necator</taxon>
    </lineage>
</organism>
<keyword evidence="3" id="KW-0479">Metal-binding</keyword>
<dbReference type="Pfam" id="PF13202">
    <property type="entry name" value="EF-hand_5"/>
    <property type="match status" value="2"/>
</dbReference>
<dbReference type="PANTHER" id="PTHR10827">
    <property type="entry name" value="RETICULOCALBIN"/>
    <property type="match status" value="1"/>
</dbReference>
<evidence type="ECO:0000256" key="8">
    <source>
        <dbReference type="SAM" id="MobiDB-lite"/>
    </source>
</evidence>
<feature type="compositionally biased region" description="Low complexity" evidence="8">
    <location>
        <begin position="792"/>
        <end position="809"/>
    </location>
</feature>
<keyword evidence="2" id="KW-0964">Secreted</keyword>
<feature type="compositionally biased region" description="Acidic residues" evidence="8">
    <location>
        <begin position="975"/>
        <end position="985"/>
    </location>
</feature>
<comment type="caution">
    <text evidence="11">The sequence shown here is derived from an EMBL/GenBank/DDBJ whole genome shotgun (WGS) entry which is preliminary data.</text>
</comment>
<feature type="compositionally biased region" description="Low complexity" evidence="8">
    <location>
        <begin position="769"/>
        <end position="784"/>
    </location>
</feature>
<dbReference type="PROSITE" id="PS00018">
    <property type="entry name" value="EF_HAND_1"/>
    <property type="match status" value="3"/>
</dbReference>
<feature type="region of interest" description="Disordered" evidence="8">
    <location>
        <begin position="857"/>
        <end position="954"/>
    </location>
</feature>
<dbReference type="PROSITE" id="PS50222">
    <property type="entry name" value="EF_HAND_2"/>
    <property type="match status" value="5"/>
</dbReference>
<evidence type="ECO:0000313" key="11">
    <source>
        <dbReference type="EMBL" id="KAK6740284.1"/>
    </source>
</evidence>
<feature type="compositionally biased region" description="Pro residues" evidence="8">
    <location>
        <begin position="66"/>
        <end position="82"/>
    </location>
</feature>
<reference evidence="11 12" key="1">
    <citation type="submission" date="2023-08" db="EMBL/GenBank/DDBJ databases">
        <title>A Necator americanus chromosomal reference genome.</title>
        <authorList>
            <person name="Ilik V."/>
            <person name="Petrzelkova K.J."/>
            <person name="Pardy F."/>
            <person name="Fuh T."/>
            <person name="Niatou-Singa F.S."/>
            <person name="Gouil Q."/>
            <person name="Baker L."/>
            <person name="Ritchie M.E."/>
            <person name="Jex A.R."/>
            <person name="Gazzola D."/>
            <person name="Li H."/>
            <person name="Toshio Fujiwara R."/>
            <person name="Zhan B."/>
            <person name="Aroian R.V."/>
            <person name="Pafco B."/>
            <person name="Schwarz E.M."/>
        </authorList>
    </citation>
    <scope>NUCLEOTIDE SEQUENCE [LARGE SCALE GENOMIC DNA]</scope>
    <source>
        <strain evidence="11 12">Aroian</strain>
        <tissue evidence="11">Whole animal</tissue>
    </source>
</reference>